<evidence type="ECO:0000259" key="3">
    <source>
        <dbReference type="Pfam" id="PF25561"/>
    </source>
</evidence>
<dbReference type="Proteomes" id="UP000507470">
    <property type="component" value="Unassembled WGS sequence"/>
</dbReference>
<protein>
    <submittedName>
        <fullName evidence="4">KCTD1_15</fullName>
    </submittedName>
</protein>
<dbReference type="PANTHER" id="PTHR21446:SF12">
    <property type="entry name" value="POTASSIUM CHANNEL TETRAMERIZATION DOMAIN CONTAINING 1"/>
    <property type="match status" value="1"/>
</dbReference>
<dbReference type="GO" id="GO:0003677">
    <property type="term" value="F:DNA binding"/>
    <property type="evidence" value="ECO:0007669"/>
    <property type="project" value="InterPro"/>
</dbReference>
<evidence type="ECO:0000313" key="5">
    <source>
        <dbReference type="Proteomes" id="UP000507470"/>
    </source>
</evidence>
<gene>
    <name evidence="4" type="ORF">MCOR_21536</name>
</gene>
<organism evidence="4 5">
    <name type="scientific">Mytilus coruscus</name>
    <name type="common">Sea mussel</name>
    <dbReference type="NCBI Taxonomy" id="42192"/>
    <lineage>
        <taxon>Eukaryota</taxon>
        <taxon>Metazoa</taxon>
        <taxon>Spiralia</taxon>
        <taxon>Lophotrochozoa</taxon>
        <taxon>Mollusca</taxon>
        <taxon>Bivalvia</taxon>
        <taxon>Autobranchia</taxon>
        <taxon>Pteriomorphia</taxon>
        <taxon>Mytilida</taxon>
        <taxon>Mytiloidea</taxon>
        <taxon>Mytilidae</taxon>
        <taxon>Mytilinae</taxon>
        <taxon>Mytilus</taxon>
    </lineage>
</organism>
<feature type="domain" description="Tyr recombinase" evidence="2">
    <location>
        <begin position="288"/>
        <end position="375"/>
    </location>
</feature>
<evidence type="ECO:0000256" key="1">
    <source>
        <dbReference type="ARBA" id="ARBA00023172"/>
    </source>
</evidence>
<sequence>MHCTTYSKVALKTAIAMVHSNAQVGMDAKKHFDEGTQLSSITEGSAQKLELKPQGSEVISISGFGGGNKFREIPYLYYPMKINLLFLTRHCHLFTSTTKMAGVDTGSSQKVQKPRFASVNDEKCQQILRKKDSMNTQKATKRSVKLFTNYLEEKDMPTDIENYPVKELDSVLSKFYAEARNKNGELYKTTTLKNTRYGINRYLTEKRDIDILKDPDFMKSNKMFKAMSVQLKRDGLGGIEHYPPIDEDHIKTIYSSLTQMDPVSLQHKVFYDVKCPVRSFIKYTTKLNKNCEYFFQRQKTTMNDDSVWYDASPLGHNNLGGMMPALCEKAGLVKRYTNHSLRATTVHVLNEADFAGRHIMSVTGHKSENSLKTYTGFTSDRTLHNM</sequence>
<dbReference type="EMBL" id="CACVKT020003838">
    <property type="protein sequence ID" value="CAC5386052.1"/>
    <property type="molecule type" value="Genomic_DNA"/>
</dbReference>
<proteinExistence type="predicted"/>
<dbReference type="GO" id="GO:0015074">
    <property type="term" value="P:DNA integration"/>
    <property type="evidence" value="ECO:0007669"/>
    <property type="project" value="InterPro"/>
</dbReference>
<keyword evidence="5" id="KW-1185">Reference proteome</keyword>
<evidence type="ECO:0000313" key="4">
    <source>
        <dbReference type="EMBL" id="CAC5386052.1"/>
    </source>
</evidence>
<reference evidence="4 5" key="1">
    <citation type="submission" date="2020-06" db="EMBL/GenBank/DDBJ databases">
        <authorList>
            <person name="Li R."/>
            <person name="Bekaert M."/>
        </authorList>
    </citation>
    <scope>NUCLEOTIDE SEQUENCE [LARGE SCALE GENOMIC DNA]</scope>
    <source>
        <strain evidence="5">wild</strain>
    </source>
</reference>
<dbReference type="InterPro" id="IPR013762">
    <property type="entry name" value="Integrase-like_cat_sf"/>
</dbReference>
<dbReference type="SUPFAM" id="SSF56349">
    <property type="entry name" value="DNA breaking-rejoining enzymes"/>
    <property type="match status" value="1"/>
</dbReference>
<dbReference type="InterPro" id="IPR052787">
    <property type="entry name" value="MAVS"/>
</dbReference>
<dbReference type="InterPro" id="IPR011010">
    <property type="entry name" value="DNA_brk_join_enz"/>
</dbReference>
<accession>A0A6J8BQU7</accession>
<evidence type="ECO:0000259" key="2">
    <source>
        <dbReference type="Pfam" id="PF00589"/>
    </source>
</evidence>
<name>A0A6J8BQU7_MYTCO</name>
<dbReference type="AlphaFoldDB" id="A0A6J8BQU7"/>
<keyword evidence="1" id="KW-0233">DNA recombination</keyword>
<dbReference type="OrthoDB" id="6109275at2759"/>
<dbReference type="InterPro" id="IPR002104">
    <property type="entry name" value="Integrase_catalytic"/>
</dbReference>
<dbReference type="InterPro" id="IPR057926">
    <property type="entry name" value="QRICH1_dom"/>
</dbReference>
<feature type="domain" description="QRICH1-like" evidence="3">
    <location>
        <begin position="137"/>
        <end position="227"/>
    </location>
</feature>
<dbReference type="Gene3D" id="1.10.443.10">
    <property type="entry name" value="Intergrase catalytic core"/>
    <property type="match status" value="1"/>
</dbReference>
<dbReference type="GO" id="GO:0006310">
    <property type="term" value="P:DNA recombination"/>
    <property type="evidence" value="ECO:0007669"/>
    <property type="project" value="UniProtKB-KW"/>
</dbReference>
<dbReference type="PANTHER" id="PTHR21446">
    <property type="entry name" value="DUF3504 DOMAIN-CONTAINING PROTEIN"/>
    <property type="match status" value="1"/>
</dbReference>
<dbReference type="Pfam" id="PF00589">
    <property type="entry name" value="Phage_integrase"/>
    <property type="match status" value="1"/>
</dbReference>
<dbReference type="Pfam" id="PF25561">
    <property type="entry name" value="QRICH1"/>
    <property type="match status" value="1"/>
</dbReference>